<dbReference type="Proteomes" id="UP000037397">
    <property type="component" value="Unassembled WGS sequence"/>
</dbReference>
<dbReference type="InterPro" id="IPR036388">
    <property type="entry name" value="WH-like_DNA-bd_sf"/>
</dbReference>
<organism evidence="2 3">
    <name type="scientific">Luteipulveratus halotolerans</name>
    <dbReference type="NCBI Taxonomy" id="1631356"/>
    <lineage>
        <taxon>Bacteria</taxon>
        <taxon>Bacillati</taxon>
        <taxon>Actinomycetota</taxon>
        <taxon>Actinomycetes</taxon>
        <taxon>Micrococcales</taxon>
        <taxon>Dermacoccaceae</taxon>
        <taxon>Luteipulveratus</taxon>
    </lineage>
</organism>
<sequence length="125" mass="14102">MPLKSHLVDDRIAVIGVPGAPFGSSMHVVTADRVVVRNISLYLDELQQTSMPVLTPDRRAPLRPTVRQLRILHLMTYGLTDEKIASELTVTSRTVRNDVNALYTMFDVHSRFELGVAYTRWMAGH</sequence>
<dbReference type="EMBL" id="LAIR01000002">
    <property type="protein sequence ID" value="KNX36583.1"/>
    <property type="molecule type" value="Genomic_DNA"/>
</dbReference>
<feature type="domain" description="HTH luxR-type" evidence="1">
    <location>
        <begin position="61"/>
        <end position="118"/>
    </location>
</feature>
<dbReference type="SMART" id="SM00421">
    <property type="entry name" value="HTH_LUXR"/>
    <property type="match status" value="1"/>
</dbReference>
<comment type="caution">
    <text evidence="2">The sequence shown here is derived from an EMBL/GenBank/DDBJ whole genome shotgun (WGS) entry which is preliminary data.</text>
</comment>
<dbReference type="InterPro" id="IPR016032">
    <property type="entry name" value="Sig_transdc_resp-reg_C-effctor"/>
</dbReference>
<dbReference type="GO" id="GO:0003677">
    <property type="term" value="F:DNA binding"/>
    <property type="evidence" value="ECO:0007669"/>
    <property type="project" value="InterPro"/>
</dbReference>
<evidence type="ECO:0000313" key="2">
    <source>
        <dbReference type="EMBL" id="KNX36583.1"/>
    </source>
</evidence>
<reference evidence="3" key="1">
    <citation type="submission" date="2015-03" db="EMBL/GenBank/DDBJ databases">
        <title>Luteipulveratus halotolerans sp. nov., a novel actinobacterium (Dermacoccaceae) from Sarawak, Malaysia.</title>
        <authorList>
            <person name="Juboi H."/>
            <person name="Basik A."/>
            <person name="Shamsul S.S."/>
            <person name="Arnold P."/>
            <person name="Schmitt E.K."/>
            <person name="Sanglier J.-J."/>
            <person name="Yeo T."/>
        </authorList>
    </citation>
    <scope>NUCLEOTIDE SEQUENCE [LARGE SCALE GENOMIC DNA]</scope>
    <source>
        <strain evidence="3">C296001</strain>
    </source>
</reference>
<dbReference type="Gene3D" id="1.10.10.10">
    <property type="entry name" value="Winged helix-like DNA-binding domain superfamily/Winged helix DNA-binding domain"/>
    <property type="match status" value="1"/>
</dbReference>
<name>A0A0L6CGD9_9MICO</name>
<protein>
    <recommendedName>
        <fullName evidence="1">HTH luxR-type domain-containing protein</fullName>
    </recommendedName>
</protein>
<evidence type="ECO:0000313" key="3">
    <source>
        <dbReference type="Proteomes" id="UP000037397"/>
    </source>
</evidence>
<dbReference type="SUPFAM" id="SSF46894">
    <property type="entry name" value="C-terminal effector domain of the bipartite response regulators"/>
    <property type="match status" value="1"/>
</dbReference>
<dbReference type="Pfam" id="PF00196">
    <property type="entry name" value="GerE"/>
    <property type="match status" value="1"/>
</dbReference>
<dbReference type="AlphaFoldDB" id="A0A0L6CGD9"/>
<proteinExistence type="predicted"/>
<dbReference type="GO" id="GO:0006355">
    <property type="term" value="P:regulation of DNA-templated transcription"/>
    <property type="evidence" value="ECO:0007669"/>
    <property type="project" value="InterPro"/>
</dbReference>
<evidence type="ECO:0000259" key="1">
    <source>
        <dbReference type="SMART" id="SM00421"/>
    </source>
</evidence>
<keyword evidence="3" id="KW-1185">Reference proteome</keyword>
<gene>
    <name evidence="2" type="ORF">VV01_04525</name>
</gene>
<accession>A0A0L6CGD9</accession>
<dbReference type="STRING" id="1631356.VV01_04525"/>
<dbReference type="InterPro" id="IPR000792">
    <property type="entry name" value="Tscrpt_reg_LuxR_C"/>
</dbReference>